<evidence type="ECO:0000313" key="1">
    <source>
        <dbReference type="EMBL" id="AGZ17787.1"/>
    </source>
</evidence>
<dbReference type="KEGG" id="vg:22474953"/>
<keyword evidence="2" id="KW-1185">Reference proteome</keyword>
<dbReference type="RefSeq" id="YP_009110726.1">
    <property type="nucleotide sequence ID" value="NC_025822.1"/>
</dbReference>
<reference evidence="1 2" key="1">
    <citation type="journal article" date="2014" name="BMC Genomics">
        <title>Genome sequences characterizing five mutations in RNA polymerase and major capsid of phages [greek small letter phi]A318 and [greek small letter phi]As51 of Vibrio alginolyticus with different burst efficiencies.</title>
        <authorList>
            <person name="Liu W."/>
            <person name="Lin Y.R."/>
            <person name="Lu M.W."/>
            <person name="Sung P.J."/>
            <person name="Wang W.H."/>
            <person name="Lin C.S."/>
        </authorList>
    </citation>
    <scope>NUCLEOTIDE SEQUENCE [LARGE SCALE GENOMIC DNA]</scope>
</reference>
<protein>
    <submittedName>
        <fullName evidence="1">Uncharacterized protein</fullName>
    </submittedName>
</protein>
<evidence type="ECO:0000313" key="2">
    <source>
        <dbReference type="Proteomes" id="UP000027495"/>
    </source>
</evidence>
<name>A0A067YBI9_9CAUD</name>
<dbReference type="Proteomes" id="UP000027495">
    <property type="component" value="Segment"/>
</dbReference>
<dbReference type="GeneID" id="22474953"/>
<accession>A0A067YBI9</accession>
<proteinExistence type="predicted"/>
<organism evidence="1 2">
    <name type="scientific">Vibrio phage phi-A318</name>
    <dbReference type="NCBI Taxonomy" id="1151014"/>
    <lineage>
        <taxon>Viruses</taxon>
        <taxon>Duplodnaviria</taxon>
        <taxon>Heunggongvirae</taxon>
        <taxon>Uroviricota</taxon>
        <taxon>Caudoviricetes</taxon>
        <taxon>Autographivirales</taxon>
        <taxon>Autosignataviridae</taxon>
        <taxon>Colwellvirinae</taxon>
        <taxon>Kaohsiungvirus</taxon>
        <taxon>Kaohsiungvirus A318</taxon>
    </lineage>
</organism>
<sequence>MTLPVNIFEILPLYKAAPTSSIIYPLIKTAFRYHVTSG</sequence>
<dbReference type="EMBL" id="KF322026">
    <property type="protein sequence ID" value="AGZ17787.1"/>
    <property type="molecule type" value="Genomic_DNA"/>
</dbReference>